<reference evidence="1" key="1">
    <citation type="submission" date="2011-04" db="EMBL/GenBank/DDBJ databases">
        <title>Evolution of plant cell wall degrading machinery underlies the functional diversity of forest fungi.</title>
        <authorList>
            <consortium name="US DOE Joint Genome Institute (JGI-PGF)"/>
            <person name="Eastwood D.C."/>
            <person name="Floudas D."/>
            <person name="Binder M."/>
            <person name="Majcherczyk A."/>
            <person name="Schneider P."/>
            <person name="Aerts A."/>
            <person name="Asiegbu F.O."/>
            <person name="Baker S.E."/>
            <person name="Barry K."/>
            <person name="Bendiksby M."/>
            <person name="Blumentritt M."/>
            <person name="Coutinho P.M."/>
            <person name="Cullen D."/>
            <person name="Cullen D."/>
            <person name="Gathman A."/>
            <person name="Goodell B."/>
            <person name="Henrissat B."/>
            <person name="Ihrmark K."/>
            <person name="Kauserud H."/>
            <person name="Kohler A."/>
            <person name="LaButti K."/>
            <person name="Lapidus A."/>
            <person name="Lavin J.L."/>
            <person name="Lee Y.-H."/>
            <person name="Lindquist E."/>
            <person name="Lilly W."/>
            <person name="Lucas S."/>
            <person name="Morin E."/>
            <person name="Murat C."/>
            <person name="Oguiza J.A."/>
            <person name="Park J."/>
            <person name="Pisabarro A.G."/>
            <person name="Riley R."/>
            <person name="Rosling A."/>
            <person name="Salamov A."/>
            <person name="Schmidt O."/>
            <person name="Schmutz J."/>
            <person name="Skrede I."/>
            <person name="Stenlid J."/>
            <person name="Wiebenga A."/>
            <person name="Xie X."/>
            <person name="Kues U."/>
            <person name="Hibbett D.S."/>
            <person name="Hoffmeister D."/>
            <person name="Hogberg N."/>
            <person name="Martin F."/>
            <person name="Grigoriev I.V."/>
            <person name="Watkinson S.C."/>
        </authorList>
    </citation>
    <scope>NUCLEOTIDE SEQUENCE</scope>
    <source>
        <strain evidence="1">S7.9</strain>
    </source>
</reference>
<dbReference type="AlphaFoldDB" id="F8NCX4"/>
<dbReference type="HOGENOM" id="CLU_2484710_0_0_1"/>
<sequence>MDMLYPVKLRMQGVLSNFNLASLGTWNGIPLQASSACQTLTLTSGPFHDQWQPILSAICNICQLIHVSLGENSYEEPPILSMHNLYM</sequence>
<name>F8NCX4_SERL9</name>
<dbReference type="OrthoDB" id="2615814at2759"/>
<dbReference type="EMBL" id="GL945428">
    <property type="protein sequence ID" value="EGO30718.1"/>
    <property type="molecule type" value="Genomic_DNA"/>
</dbReference>
<accession>F8NCX4</accession>
<dbReference type="RefSeq" id="XP_007312602.1">
    <property type="nucleotide sequence ID" value="XM_007312540.1"/>
</dbReference>
<proteinExistence type="predicted"/>
<evidence type="ECO:0000313" key="1">
    <source>
        <dbReference type="EMBL" id="EGO30718.1"/>
    </source>
</evidence>
<organism>
    <name type="scientific">Serpula lacrymans var. lacrymans (strain S7.9)</name>
    <name type="common">Dry rot fungus</name>
    <dbReference type="NCBI Taxonomy" id="578457"/>
    <lineage>
        <taxon>Eukaryota</taxon>
        <taxon>Fungi</taxon>
        <taxon>Dikarya</taxon>
        <taxon>Basidiomycota</taxon>
        <taxon>Agaricomycotina</taxon>
        <taxon>Agaricomycetes</taxon>
        <taxon>Agaricomycetidae</taxon>
        <taxon>Boletales</taxon>
        <taxon>Coniophorineae</taxon>
        <taxon>Serpulaceae</taxon>
        <taxon>Serpula</taxon>
    </lineage>
</organism>
<protein>
    <submittedName>
        <fullName evidence="1">Uncharacterized protein</fullName>
    </submittedName>
</protein>
<dbReference type="KEGG" id="sla:SERLADRAFT_454995"/>
<dbReference type="GeneID" id="18817111"/>
<dbReference type="Proteomes" id="UP000008064">
    <property type="component" value="Unassembled WGS sequence"/>
</dbReference>
<gene>
    <name evidence="1" type="ORF">SERLADRAFT_454995</name>
</gene>